<evidence type="ECO:0000259" key="1">
    <source>
        <dbReference type="Pfam" id="PF19328"/>
    </source>
</evidence>
<dbReference type="Pfam" id="PF19328">
    <property type="entry name" value="DAP_DH_C"/>
    <property type="match status" value="1"/>
</dbReference>
<dbReference type="CDD" id="cd24146">
    <property type="entry name" value="nat-AmDH_N_like"/>
    <property type="match status" value="1"/>
</dbReference>
<dbReference type="InterPro" id="IPR036291">
    <property type="entry name" value="NAD(P)-bd_dom_sf"/>
</dbReference>
<accession>A0A1Y5NVN7</accession>
<dbReference type="EMBL" id="FLQS01000001">
    <property type="protein sequence ID" value="SBS70507.1"/>
    <property type="molecule type" value="Genomic_DNA"/>
</dbReference>
<organism evidence="2">
    <name type="scientific">uncultured Mycobacterium sp</name>
    <dbReference type="NCBI Taxonomy" id="171292"/>
    <lineage>
        <taxon>Bacteria</taxon>
        <taxon>Bacillati</taxon>
        <taxon>Actinomycetota</taxon>
        <taxon>Actinomycetes</taxon>
        <taxon>Mycobacteriales</taxon>
        <taxon>Mycobacteriaceae</taxon>
        <taxon>Mycobacterium</taxon>
        <taxon>environmental samples</taxon>
    </lineage>
</organism>
<name>A0A1Y5NVN7_9MYCO</name>
<feature type="domain" description="2,4-diaminopentanoate dehydrogenase C-terminal" evidence="1">
    <location>
        <begin position="140"/>
        <end position="342"/>
    </location>
</feature>
<dbReference type="Gene3D" id="3.40.50.720">
    <property type="entry name" value="NAD(P)-binding Rossmann-like Domain"/>
    <property type="match status" value="1"/>
</dbReference>
<dbReference type="SUPFAM" id="SSF51735">
    <property type="entry name" value="NAD(P)-binding Rossmann-fold domains"/>
    <property type="match status" value="1"/>
</dbReference>
<protein>
    <submittedName>
        <fullName evidence="2">Dihydrodipicolinate reductase</fullName>
    </submittedName>
</protein>
<proteinExistence type="predicted"/>
<gene>
    <name evidence="2" type="ORF">MHPYR_10173</name>
</gene>
<evidence type="ECO:0000313" key="2">
    <source>
        <dbReference type="EMBL" id="SBS70507.1"/>
    </source>
</evidence>
<sequence>MSRPIRVAQWTSGIVGMSSVRAILDDPRLELVGLYSHSTDKRGQDAGTLAGRGPTGITATDDAGAILALRPDCVVYMPHWPDIAELERILSSGINVVTTARLVNGEYYPDNAGARLAAAAQAGNSTLVGTGMNPMHVPTVALAATAMCRHVSRISVTESMDCFLYGNASTWSGYGFGGPPDPVAIKAALLEAEPDYAETVSAMARAIGVEIDNVELTVECAVALTDRDLGFLQIPAGSVAGIDAIWSGMHDAKPVADLRTTWTLGTILGHPQEPEWSLANGYVIRISGEPNVKLKMSFAPSDFDNFDIGTTTAMPAVNAIPAVVSAGPGVFTPLDLPIVAARAQRC</sequence>
<reference evidence="2" key="1">
    <citation type="submission" date="2016-03" db="EMBL/GenBank/DDBJ databases">
        <authorList>
            <person name="Ploux O."/>
        </authorList>
    </citation>
    <scope>NUCLEOTIDE SEQUENCE</scope>
    <source>
        <strain evidence="2">UC10</strain>
    </source>
</reference>
<dbReference type="InterPro" id="IPR045760">
    <property type="entry name" value="DAP_DH_C"/>
</dbReference>
<dbReference type="AlphaFoldDB" id="A0A1Y5NVN7"/>